<keyword evidence="2 7" id="KW-0378">Hydrolase</keyword>
<dbReference type="Proteomes" id="UP000182248">
    <property type="component" value="Unassembled WGS sequence"/>
</dbReference>
<feature type="chain" id="PRO_5012046466" evidence="8">
    <location>
        <begin position="21"/>
        <end position="379"/>
    </location>
</feature>
<keyword evidence="4" id="KW-0119">Carbohydrate metabolism</keyword>
<evidence type="ECO:0000259" key="9">
    <source>
        <dbReference type="Pfam" id="PF00150"/>
    </source>
</evidence>
<evidence type="ECO:0000256" key="7">
    <source>
        <dbReference type="RuleBase" id="RU361153"/>
    </source>
</evidence>
<dbReference type="AlphaFoldDB" id="A0A1K1MUA2"/>
<dbReference type="GO" id="GO:0005576">
    <property type="term" value="C:extracellular region"/>
    <property type="evidence" value="ECO:0007669"/>
    <property type="project" value="TreeGrafter"/>
</dbReference>
<feature type="domain" description="Glycoside hydrolase family 5" evidence="9">
    <location>
        <begin position="72"/>
        <end position="353"/>
    </location>
</feature>
<organism evidence="10 11">
    <name type="scientific">Sinomicrobium oceani</name>
    <dbReference type="NCBI Taxonomy" id="1150368"/>
    <lineage>
        <taxon>Bacteria</taxon>
        <taxon>Pseudomonadati</taxon>
        <taxon>Bacteroidota</taxon>
        <taxon>Flavobacteriia</taxon>
        <taxon>Flavobacteriales</taxon>
        <taxon>Flavobacteriaceae</taxon>
        <taxon>Sinomicrobium</taxon>
    </lineage>
</organism>
<protein>
    <submittedName>
        <fullName evidence="10">Endoglucanase</fullName>
    </submittedName>
</protein>
<evidence type="ECO:0000256" key="8">
    <source>
        <dbReference type="SAM" id="SignalP"/>
    </source>
</evidence>
<sequence>MILKLRFFALLILLTSCSCSDDEKIVFVDGEENREQVTDSMYPTAGEIILDMKAGFNLGNTFDNGINTTTFSGIQPIVDLYKNAGMKHIRIPVTWMDRFESHLADSEGHIDVNHPRFLDLVQVVDYAVEQDMYVILNTHHEHWLKDHYDGSAGFNDKFHTLWTEIATYFRDYPVNLVFEVLNEPEGTLGENDGSGPFPDPTDPTALEYTRKVNKVGYDAIRATGGNNATRLVMVGTNGQGNALYIDEVYPNKASLPGEGTDPYLAIQVHSYSPWSFCGETGSNSAFPGNSFFESGVQDVSVHSKLLNVPVHYGEFGVGRSSNTAERNTDLVRGYYKTMADATLGQSMSYCVWDDRGWFGLVNNSGTQFTYGIVPFMLGN</sequence>
<accession>A0A1K1MUA2</accession>
<dbReference type="OrthoDB" id="9800955at2"/>
<evidence type="ECO:0000256" key="3">
    <source>
        <dbReference type="ARBA" id="ARBA00023001"/>
    </source>
</evidence>
<dbReference type="RefSeq" id="WP_072316112.1">
    <property type="nucleotide sequence ID" value="NZ_FPJE01000003.1"/>
</dbReference>
<evidence type="ECO:0000256" key="4">
    <source>
        <dbReference type="ARBA" id="ARBA00023277"/>
    </source>
</evidence>
<keyword evidence="3" id="KW-0136">Cellulose degradation</keyword>
<reference evidence="10 11" key="1">
    <citation type="submission" date="2016-11" db="EMBL/GenBank/DDBJ databases">
        <authorList>
            <person name="Jaros S."/>
            <person name="Januszkiewicz K."/>
            <person name="Wedrychowicz H."/>
        </authorList>
    </citation>
    <scope>NUCLEOTIDE SEQUENCE [LARGE SCALE GENOMIC DNA]</scope>
    <source>
        <strain evidence="10 11">CGMCC 1.12145</strain>
    </source>
</reference>
<dbReference type="PROSITE" id="PS51257">
    <property type="entry name" value="PROKAR_LIPOPROTEIN"/>
    <property type="match status" value="1"/>
</dbReference>
<evidence type="ECO:0000256" key="1">
    <source>
        <dbReference type="ARBA" id="ARBA00005641"/>
    </source>
</evidence>
<dbReference type="InterPro" id="IPR017853">
    <property type="entry name" value="GH"/>
</dbReference>
<dbReference type="SUPFAM" id="SSF51445">
    <property type="entry name" value="(Trans)glycosidases"/>
    <property type="match status" value="1"/>
</dbReference>
<dbReference type="GO" id="GO:0008422">
    <property type="term" value="F:beta-glucosidase activity"/>
    <property type="evidence" value="ECO:0007669"/>
    <property type="project" value="TreeGrafter"/>
</dbReference>
<dbReference type="PANTHER" id="PTHR31297:SF41">
    <property type="entry name" value="ENDOGLUCANASE, PUTATIVE (AFU_ORTHOLOGUE AFUA_5G01830)-RELATED"/>
    <property type="match status" value="1"/>
</dbReference>
<keyword evidence="6" id="KW-0624">Polysaccharide degradation</keyword>
<dbReference type="PANTHER" id="PTHR31297">
    <property type="entry name" value="GLUCAN ENDO-1,6-BETA-GLUCOSIDASE B"/>
    <property type="match status" value="1"/>
</dbReference>
<evidence type="ECO:0000313" key="10">
    <source>
        <dbReference type="EMBL" id="SFW26772.1"/>
    </source>
</evidence>
<dbReference type="InterPro" id="IPR001547">
    <property type="entry name" value="Glyco_hydro_5"/>
</dbReference>
<dbReference type="GO" id="GO:0030245">
    <property type="term" value="P:cellulose catabolic process"/>
    <property type="evidence" value="ECO:0007669"/>
    <property type="project" value="UniProtKB-KW"/>
</dbReference>
<evidence type="ECO:0000256" key="5">
    <source>
        <dbReference type="ARBA" id="ARBA00023295"/>
    </source>
</evidence>
<dbReference type="Gene3D" id="3.20.20.80">
    <property type="entry name" value="Glycosidases"/>
    <property type="match status" value="1"/>
</dbReference>
<proteinExistence type="inferred from homology"/>
<comment type="similarity">
    <text evidence="1 7">Belongs to the glycosyl hydrolase 5 (cellulase A) family.</text>
</comment>
<keyword evidence="8" id="KW-0732">Signal</keyword>
<keyword evidence="11" id="KW-1185">Reference proteome</keyword>
<dbReference type="EMBL" id="FPJE01000003">
    <property type="protein sequence ID" value="SFW26772.1"/>
    <property type="molecule type" value="Genomic_DNA"/>
</dbReference>
<dbReference type="InterPro" id="IPR050386">
    <property type="entry name" value="Glycosyl_hydrolase_5"/>
</dbReference>
<name>A0A1K1MUA2_9FLAO</name>
<evidence type="ECO:0000313" key="11">
    <source>
        <dbReference type="Proteomes" id="UP000182248"/>
    </source>
</evidence>
<feature type="signal peptide" evidence="8">
    <location>
        <begin position="1"/>
        <end position="20"/>
    </location>
</feature>
<keyword evidence="5 7" id="KW-0326">Glycosidase</keyword>
<evidence type="ECO:0000256" key="2">
    <source>
        <dbReference type="ARBA" id="ARBA00022801"/>
    </source>
</evidence>
<gene>
    <name evidence="10" type="ORF">SAMN02927921_00852</name>
</gene>
<dbReference type="GO" id="GO:0009986">
    <property type="term" value="C:cell surface"/>
    <property type="evidence" value="ECO:0007669"/>
    <property type="project" value="TreeGrafter"/>
</dbReference>
<dbReference type="STRING" id="1150368.SAMN02927921_00852"/>
<dbReference type="Pfam" id="PF00150">
    <property type="entry name" value="Cellulase"/>
    <property type="match status" value="1"/>
</dbReference>
<evidence type="ECO:0000256" key="6">
    <source>
        <dbReference type="ARBA" id="ARBA00023326"/>
    </source>
</evidence>